<accession>A0A371IA99</accession>
<sequence>MIIDEWSCVNVASERLVKKLTLPTIIHLRPSRLQWLSEKGELLVDRQVEVMFTLRGYEDRVVCDVVPMDATHWLLGKPWQFDKKVIHDGVTNHFTFIHMGQRVMLKPLSPSEEDKLRISFLLALLAANVLESNKANMPKFLHGLNHNI</sequence>
<feature type="non-terminal residue" evidence="1">
    <location>
        <position position="1"/>
    </location>
</feature>
<dbReference type="PANTHER" id="PTHR35046">
    <property type="entry name" value="ZINC KNUCKLE (CCHC-TYPE) FAMILY PROTEIN"/>
    <property type="match status" value="1"/>
</dbReference>
<comment type="caution">
    <text evidence="1">The sequence shown here is derived from an EMBL/GenBank/DDBJ whole genome shotgun (WGS) entry which is preliminary data.</text>
</comment>
<dbReference type="EMBL" id="QJKJ01000552">
    <property type="protein sequence ID" value="RDY11940.1"/>
    <property type="molecule type" value="Genomic_DNA"/>
</dbReference>
<evidence type="ECO:0000313" key="1">
    <source>
        <dbReference type="EMBL" id="RDY11940.1"/>
    </source>
</evidence>
<proteinExistence type="predicted"/>
<keyword evidence="2" id="KW-1185">Reference proteome</keyword>
<gene>
    <name evidence="1" type="ORF">CR513_03327</name>
</gene>
<dbReference type="OrthoDB" id="1747743at2759"/>
<evidence type="ECO:0000313" key="2">
    <source>
        <dbReference type="Proteomes" id="UP000257109"/>
    </source>
</evidence>
<dbReference type="Proteomes" id="UP000257109">
    <property type="component" value="Unassembled WGS sequence"/>
</dbReference>
<organism evidence="1 2">
    <name type="scientific">Mucuna pruriens</name>
    <name type="common">Velvet bean</name>
    <name type="synonym">Dolichos pruriens</name>
    <dbReference type="NCBI Taxonomy" id="157652"/>
    <lineage>
        <taxon>Eukaryota</taxon>
        <taxon>Viridiplantae</taxon>
        <taxon>Streptophyta</taxon>
        <taxon>Embryophyta</taxon>
        <taxon>Tracheophyta</taxon>
        <taxon>Spermatophyta</taxon>
        <taxon>Magnoliopsida</taxon>
        <taxon>eudicotyledons</taxon>
        <taxon>Gunneridae</taxon>
        <taxon>Pentapetalae</taxon>
        <taxon>rosids</taxon>
        <taxon>fabids</taxon>
        <taxon>Fabales</taxon>
        <taxon>Fabaceae</taxon>
        <taxon>Papilionoideae</taxon>
        <taxon>50 kb inversion clade</taxon>
        <taxon>NPAAA clade</taxon>
        <taxon>indigoferoid/millettioid clade</taxon>
        <taxon>Phaseoleae</taxon>
        <taxon>Mucuna</taxon>
    </lineage>
</organism>
<dbReference type="PANTHER" id="PTHR35046:SF9">
    <property type="entry name" value="RNA-DIRECTED DNA POLYMERASE"/>
    <property type="match status" value="1"/>
</dbReference>
<name>A0A371IA99_MUCPR</name>
<reference evidence="1" key="1">
    <citation type="submission" date="2018-05" db="EMBL/GenBank/DDBJ databases">
        <title>Draft genome of Mucuna pruriens seed.</title>
        <authorList>
            <person name="Nnadi N.E."/>
            <person name="Vos R."/>
            <person name="Hasami M.H."/>
            <person name="Devisetty U.K."/>
            <person name="Aguiy J.C."/>
        </authorList>
    </citation>
    <scope>NUCLEOTIDE SEQUENCE [LARGE SCALE GENOMIC DNA]</scope>
    <source>
        <strain evidence="1">JCA_2017</strain>
    </source>
</reference>
<protein>
    <submittedName>
        <fullName evidence="1">Uncharacterized protein</fullName>
    </submittedName>
</protein>
<dbReference type="AlphaFoldDB" id="A0A371IA99"/>
<dbReference type="CDD" id="cd00303">
    <property type="entry name" value="retropepsin_like"/>
    <property type="match status" value="1"/>
</dbReference>